<name>A0AAV4BUW7_9GAST</name>
<evidence type="ECO:0000313" key="2">
    <source>
        <dbReference type="Proteomes" id="UP000735302"/>
    </source>
</evidence>
<gene>
    <name evidence="1" type="ORF">PoB_004961000</name>
</gene>
<organism evidence="1 2">
    <name type="scientific">Plakobranchus ocellatus</name>
    <dbReference type="NCBI Taxonomy" id="259542"/>
    <lineage>
        <taxon>Eukaryota</taxon>
        <taxon>Metazoa</taxon>
        <taxon>Spiralia</taxon>
        <taxon>Lophotrochozoa</taxon>
        <taxon>Mollusca</taxon>
        <taxon>Gastropoda</taxon>
        <taxon>Heterobranchia</taxon>
        <taxon>Euthyneura</taxon>
        <taxon>Panpulmonata</taxon>
        <taxon>Sacoglossa</taxon>
        <taxon>Placobranchoidea</taxon>
        <taxon>Plakobranchidae</taxon>
        <taxon>Plakobranchus</taxon>
    </lineage>
</organism>
<protein>
    <submittedName>
        <fullName evidence="1">Uncharacterized protein</fullName>
    </submittedName>
</protein>
<sequence length="94" mass="10825">MVQHPFMPRLWSDPGLVTVAQLDLSVINRSPVNQIICSWLAKWSRDDPVPPESTMIGQLFEVNPISEDKRDELNRTAMVTLLVRSRTDQYVKFV</sequence>
<comment type="caution">
    <text evidence="1">The sequence shown here is derived from an EMBL/GenBank/DDBJ whole genome shotgun (WGS) entry which is preliminary data.</text>
</comment>
<proteinExistence type="predicted"/>
<dbReference type="Proteomes" id="UP000735302">
    <property type="component" value="Unassembled WGS sequence"/>
</dbReference>
<dbReference type="AlphaFoldDB" id="A0AAV4BUW7"/>
<dbReference type="EMBL" id="BLXT01005500">
    <property type="protein sequence ID" value="GFO23105.1"/>
    <property type="molecule type" value="Genomic_DNA"/>
</dbReference>
<accession>A0AAV4BUW7</accession>
<evidence type="ECO:0000313" key="1">
    <source>
        <dbReference type="EMBL" id="GFO23105.1"/>
    </source>
</evidence>
<keyword evidence="2" id="KW-1185">Reference proteome</keyword>
<reference evidence="1 2" key="1">
    <citation type="journal article" date="2021" name="Elife">
        <title>Chloroplast acquisition without the gene transfer in kleptoplastic sea slugs, Plakobranchus ocellatus.</title>
        <authorList>
            <person name="Maeda T."/>
            <person name="Takahashi S."/>
            <person name="Yoshida T."/>
            <person name="Shimamura S."/>
            <person name="Takaki Y."/>
            <person name="Nagai Y."/>
            <person name="Toyoda A."/>
            <person name="Suzuki Y."/>
            <person name="Arimoto A."/>
            <person name="Ishii H."/>
            <person name="Satoh N."/>
            <person name="Nishiyama T."/>
            <person name="Hasebe M."/>
            <person name="Maruyama T."/>
            <person name="Minagawa J."/>
            <person name="Obokata J."/>
            <person name="Shigenobu S."/>
        </authorList>
    </citation>
    <scope>NUCLEOTIDE SEQUENCE [LARGE SCALE GENOMIC DNA]</scope>
</reference>